<dbReference type="EMBL" id="VIWP01000002">
    <property type="protein sequence ID" value="TWF56600.1"/>
    <property type="molecule type" value="Genomic_DNA"/>
</dbReference>
<proteinExistence type="predicted"/>
<sequence length="67" mass="7386">MLTKFVPGVMTMGTLFWDRALLVVMTTIFAVLALDISVPALVLSLMALSRWVVVLDFYPVEPKGETA</sequence>
<comment type="caution">
    <text evidence="2">The sequence shown here is derived from an EMBL/GenBank/DDBJ whole genome shotgun (WGS) entry which is preliminary data.</text>
</comment>
<organism evidence="2 3">
    <name type="scientific">Neorhizobium alkalisoli</name>
    <dbReference type="NCBI Taxonomy" id="528178"/>
    <lineage>
        <taxon>Bacteria</taxon>
        <taxon>Pseudomonadati</taxon>
        <taxon>Pseudomonadota</taxon>
        <taxon>Alphaproteobacteria</taxon>
        <taxon>Hyphomicrobiales</taxon>
        <taxon>Rhizobiaceae</taxon>
        <taxon>Rhizobium/Agrobacterium group</taxon>
        <taxon>Neorhizobium</taxon>
    </lineage>
</organism>
<protein>
    <submittedName>
        <fullName evidence="2">Uncharacterized protein</fullName>
    </submittedName>
</protein>
<dbReference type="Proteomes" id="UP000320653">
    <property type="component" value="Unassembled WGS sequence"/>
</dbReference>
<keyword evidence="1" id="KW-0472">Membrane</keyword>
<evidence type="ECO:0000313" key="2">
    <source>
        <dbReference type="EMBL" id="TWF56600.1"/>
    </source>
</evidence>
<dbReference type="RefSeq" id="WP_145634296.1">
    <property type="nucleotide sequence ID" value="NZ_VIWP01000002.1"/>
</dbReference>
<accession>A0A561R1X3</accession>
<keyword evidence="1" id="KW-0812">Transmembrane</keyword>
<feature type="transmembrane region" description="Helical" evidence="1">
    <location>
        <begin position="20"/>
        <end position="48"/>
    </location>
</feature>
<evidence type="ECO:0000313" key="3">
    <source>
        <dbReference type="Proteomes" id="UP000320653"/>
    </source>
</evidence>
<reference evidence="2 3" key="1">
    <citation type="submission" date="2019-06" db="EMBL/GenBank/DDBJ databases">
        <title>Sorghum-associated microbial communities from plants grown in Nebraska, USA.</title>
        <authorList>
            <person name="Schachtman D."/>
        </authorList>
    </citation>
    <scope>NUCLEOTIDE SEQUENCE [LARGE SCALE GENOMIC DNA]</scope>
    <source>
        <strain evidence="2 3">1225</strain>
    </source>
</reference>
<gene>
    <name evidence="2" type="ORF">FHW37_102235</name>
</gene>
<name>A0A561R1X3_9HYPH</name>
<dbReference type="OrthoDB" id="8399280at2"/>
<evidence type="ECO:0000256" key="1">
    <source>
        <dbReference type="SAM" id="Phobius"/>
    </source>
</evidence>
<dbReference type="AlphaFoldDB" id="A0A561R1X3"/>
<keyword evidence="1" id="KW-1133">Transmembrane helix</keyword>
<keyword evidence="3" id="KW-1185">Reference proteome</keyword>